<proteinExistence type="predicted"/>
<evidence type="ECO:0008006" key="3">
    <source>
        <dbReference type="Google" id="ProtNLM"/>
    </source>
</evidence>
<reference evidence="1 2" key="1">
    <citation type="submission" date="2013-09" db="EMBL/GenBank/DDBJ databases">
        <authorList>
            <person name="Zeng Z."/>
            <person name="Chen C."/>
        </authorList>
    </citation>
    <scope>NUCLEOTIDE SEQUENCE [LARGE SCALE GENOMIC DNA]</scope>
    <source>
        <strain evidence="1 2">WB 4.1-42</strain>
    </source>
</reference>
<evidence type="ECO:0000313" key="2">
    <source>
        <dbReference type="Proteomes" id="UP000030111"/>
    </source>
</evidence>
<dbReference type="eggNOG" id="ENOG502ZYK1">
    <property type="taxonomic scope" value="Bacteria"/>
</dbReference>
<accession>A0A0A2MEU8</accession>
<keyword evidence="2" id="KW-1185">Reference proteome</keyword>
<dbReference type="AlphaFoldDB" id="A0A0A2MEU8"/>
<name>A0A0A2MEU8_9FLAO</name>
<dbReference type="OrthoDB" id="1366405at2"/>
<gene>
    <name evidence="1" type="ORF">Q766_19620</name>
</gene>
<dbReference type="Proteomes" id="UP000030111">
    <property type="component" value="Unassembled WGS sequence"/>
</dbReference>
<sequence length="69" mass="8301">MHITIFRTLYKHVIDHDLIERMLKRNNITFERTGYEAGSRYKIISDTEDAMKSFKKRLREIYPQIPLSA</sequence>
<protein>
    <recommendedName>
        <fullName evidence="3">DUF2007 domain-containing protein</fullName>
    </recommendedName>
</protein>
<dbReference type="RefSeq" id="WP_026992626.1">
    <property type="nucleotide sequence ID" value="NZ_JRLY01000024.1"/>
</dbReference>
<dbReference type="EMBL" id="JRLY01000024">
    <property type="protein sequence ID" value="KGO91172.1"/>
    <property type="molecule type" value="Genomic_DNA"/>
</dbReference>
<comment type="caution">
    <text evidence="1">The sequence shown here is derived from an EMBL/GenBank/DDBJ whole genome shotgun (WGS) entry which is preliminary data.</text>
</comment>
<organism evidence="1 2">
    <name type="scientific">Flavobacterium subsaxonicum WB 4.1-42 = DSM 21790</name>
    <dbReference type="NCBI Taxonomy" id="1121898"/>
    <lineage>
        <taxon>Bacteria</taxon>
        <taxon>Pseudomonadati</taxon>
        <taxon>Bacteroidota</taxon>
        <taxon>Flavobacteriia</taxon>
        <taxon>Flavobacteriales</taxon>
        <taxon>Flavobacteriaceae</taxon>
        <taxon>Flavobacterium</taxon>
    </lineage>
</organism>
<evidence type="ECO:0000313" key="1">
    <source>
        <dbReference type="EMBL" id="KGO91172.1"/>
    </source>
</evidence>